<keyword evidence="5" id="KW-1185">Reference proteome</keyword>
<evidence type="ECO:0000256" key="1">
    <source>
        <dbReference type="ARBA" id="ARBA00022603"/>
    </source>
</evidence>
<keyword evidence="3" id="KW-0949">S-adenosyl-L-methionine</keyword>
<dbReference type="GO" id="GO:0008168">
    <property type="term" value="F:methyltransferase activity"/>
    <property type="evidence" value="ECO:0007669"/>
    <property type="project" value="UniProtKB-KW"/>
</dbReference>
<dbReference type="InterPro" id="IPR029063">
    <property type="entry name" value="SAM-dependent_MTases_sf"/>
</dbReference>
<dbReference type="PANTHER" id="PTHR43464:SF19">
    <property type="entry name" value="UBIQUINONE BIOSYNTHESIS O-METHYLTRANSFERASE, MITOCHONDRIAL"/>
    <property type="match status" value="1"/>
</dbReference>
<organism evidence="4 5">
    <name type="scientific">Niallia alba</name>
    <dbReference type="NCBI Taxonomy" id="2729105"/>
    <lineage>
        <taxon>Bacteria</taxon>
        <taxon>Bacillati</taxon>
        <taxon>Bacillota</taxon>
        <taxon>Bacilli</taxon>
        <taxon>Bacillales</taxon>
        <taxon>Bacillaceae</taxon>
        <taxon>Niallia</taxon>
    </lineage>
</organism>
<dbReference type="Pfam" id="PF13489">
    <property type="entry name" value="Methyltransf_23"/>
    <property type="match status" value="1"/>
</dbReference>
<reference evidence="4 5" key="1">
    <citation type="submission" date="2020-04" db="EMBL/GenBank/DDBJ databases">
        <title>Bacillus sp. UniB3 isolated from commercial digestive syrup.</title>
        <authorList>
            <person name="Thorat V."/>
            <person name="Kirdat K."/>
            <person name="Tiwarekar B."/>
            <person name="Yadav A."/>
        </authorList>
    </citation>
    <scope>NUCLEOTIDE SEQUENCE [LARGE SCALE GENOMIC DNA]</scope>
    <source>
        <strain evidence="4 5">UniB3</strain>
    </source>
</reference>
<dbReference type="CDD" id="cd02440">
    <property type="entry name" value="AdoMet_MTases"/>
    <property type="match status" value="1"/>
</dbReference>
<evidence type="ECO:0000313" key="5">
    <source>
        <dbReference type="Proteomes" id="UP000588491"/>
    </source>
</evidence>
<dbReference type="SUPFAM" id="SSF53335">
    <property type="entry name" value="S-adenosyl-L-methionine-dependent methyltransferases"/>
    <property type="match status" value="1"/>
</dbReference>
<dbReference type="GO" id="GO:0032259">
    <property type="term" value="P:methylation"/>
    <property type="evidence" value="ECO:0007669"/>
    <property type="project" value="UniProtKB-KW"/>
</dbReference>
<keyword evidence="1 4" id="KW-0489">Methyltransferase</keyword>
<accession>A0A7Y0KAD1</accession>
<gene>
    <name evidence="4" type="ORF">HHU08_13695</name>
</gene>
<evidence type="ECO:0000256" key="2">
    <source>
        <dbReference type="ARBA" id="ARBA00022679"/>
    </source>
</evidence>
<dbReference type="Gene3D" id="3.40.50.150">
    <property type="entry name" value="Vaccinia Virus protein VP39"/>
    <property type="match status" value="1"/>
</dbReference>
<sequence>MKEDTLYDRWWHMPSESEQKMEDSHGHFWEKIVERIVEKERIHDFSVLDFGCNQGGFLRYLYDRYPFKEGVGTDLGVESVKVANERKGDLPLTYVATASPEQWGQRFDLAVSTAVIYLISNLHEHAQKMKRALKPGGVYYGSFTDYSNNPSLPQIREKINNGGKLSMNLHSLDDIIGAFHAEGFEAAITRLTPQTFIPISRDERFFQSVKDRVQYEYEEGYLFRFTAPL</sequence>
<dbReference type="PANTHER" id="PTHR43464">
    <property type="entry name" value="METHYLTRANSFERASE"/>
    <property type="match status" value="1"/>
</dbReference>
<comment type="caution">
    <text evidence="4">The sequence shown here is derived from an EMBL/GenBank/DDBJ whole genome shotgun (WGS) entry which is preliminary data.</text>
</comment>
<dbReference type="AlphaFoldDB" id="A0A7Y0KAD1"/>
<protein>
    <submittedName>
        <fullName evidence="4">Class I SAM-dependent methyltransferase</fullName>
    </submittedName>
</protein>
<dbReference type="Proteomes" id="UP000588491">
    <property type="component" value="Unassembled WGS sequence"/>
</dbReference>
<proteinExistence type="predicted"/>
<keyword evidence="2 4" id="KW-0808">Transferase</keyword>
<name>A0A7Y0KAD1_9BACI</name>
<dbReference type="EMBL" id="JABBPK010000001">
    <property type="protein sequence ID" value="NMO78039.1"/>
    <property type="molecule type" value="Genomic_DNA"/>
</dbReference>
<dbReference type="RefSeq" id="WP_101731069.1">
    <property type="nucleotide sequence ID" value="NZ_JABBPK010000001.1"/>
</dbReference>
<evidence type="ECO:0000256" key="3">
    <source>
        <dbReference type="ARBA" id="ARBA00022691"/>
    </source>
</evidence>
<evidence type="ECO:0000313" key="4">
    <source>
        <dbReference type="EMBL" id="NMO78039.1"/>
    </source>
</evidence>